<proteinExistence type="predicted"/>
<dbReference type="Gene3D" id="2.40.160.20">
    <property type="match status" value="1"/>
</dbReference>
<reference evidence="4 5" key="1">
    <citation type="submission" date="2024-03" db="EMBL/GenBank/DDBJ databases">
        <title>Chitinophaga caseinilytica sp. nov., a casein hydrolysing bacterium isolated from forest soil.</title>
        <authorList>
            <person name="Lee D.S."/>
            <person name="Han D.M."/>
            <person name="Baek J.H."/>
            <person name="Choi D.G."/>
            <person name="Jeon J.H."/>
            <person name="Jeon C.O."/>
        </authorList>
    </citation>
    <scope>NUCLEOTIDE SEQUENCE [LARGE SCALE GENOMIC DNA]</scope>
    <source>
        <strain evidence="4 5">KACC 19118</strain>
    </source>
</reference>
<evidence type="ECO:0000313" key="4">
    <source>
        <dbReference type="EMBL" id="WZN46435.1"/>
    </source>
</evidence>
<name>A0ABZ2Z3E8_9BACT</name>
<protein>
    <recommendedName>
        <fullName evidence="3">Outer membrane protein beta-barrel domain-containing protein</fullName>
    </recommendedName>
</protein>
<evidence type="ECO:0000256" key="2">
    <source>
        <dbReference type="SAM" id="SignalP"/>
    </source>
</evidence>
<feature type="signal peptide" evidence="2">
    <location>
        <begin position="1"/>
        <end position="22"/>
    </location>
</feature>
<gene>
    <name evidence="4" type="ORF">WJU22_26470</name>
</gene>
<dbReference type="InterPro" id="IPR027385">
    <property type="entry name" value="Beta-barrel_OMP"/>
</dbReference>
<organism evidence="4 5">
    <name type="scientific">Chitinophaga caseinilytica</name>
    <dbReference type="NCBI Taxonomy" id="2267521"/>
    <lineage>
        <taxon>Bacteria</taxon>
        <taxon>Pseudomonadati</taxon>
        <taxon>Bacteroidota</taxon>
        <taxon>Chitinophagia</taxon>
        <taxon>Chitinophagales</taxon>
        <taxon>Chitinophagaceae</taxon>
        <taxon>Chitinophaga</taxon>
    </lineage>
</organism>
<dbReference type="EMBL" id="CP150096">
    <property type="protein sequence ID" value="WZN46435.1"/>
    <property type="molecule type" value="Genomic_DNA"/>
</dbReference>
<dbReference type="InterPro" id="IPR011250">
    <property type="entry name" value="OMP/PagP_B-barrel"/>
</dbReference>
<feature type="domain" description="Outer membrane protein beta-barrel" evidence="3">
    <location>
        <begin position="8"/>
        <end position="180"/>
    </location>
</feature>
<dbReference type="RefSeq" id="WP_341841135.1">
    <property type="nucleotide sequence ID" value="NZ_CP149792.1"/>
</dbReference>
<evidence type="ECO:0000259" key="3">
    <source>
        <dbReference type="Pfam" id="PF13505"/>
    </source>
</evidence>
<dbReference type="SUPFAM" id="SSF56925">
    <property type="entry name" value="OMPA-like"/>
    <property type="match status" value="1"/>
</dbReference>
<accession>A0ABZ2Z3E8</accession>
<evidence type="ECO:0000256" key="1">
    <source>
        <dbReference type="ARBA" id="ARBA00022729"/>
    </source>
</evidence>
<dbReference type="Pfam" id="PF13505">
    <property type="entry name" value="OMP_b-brl"/>
    <property type="match status" value="1"/>
</dbReference>
<feature type="chain" id="PRO_5047039492" description="Outer membrane protein beta-barrel domain-containing protein" evidence="2">
    <location>
        <begin position="23"/>
        <end position="200"/>
    </location>
</feature>
<sequence length="200" mass="21260">MKKIGYLAVALAGMFLSINANAQTQKGNILVGANLANIGGTFQDGGSTFSLNLTPKAGWFIKDDIAIGPEVNLGLLTGNGSTRFNYGIGAFGRYYIKDKRIELLNKTRWFLEANAGFNGVNTKASNVASTNTNGLGLGFGPGLAYFITPNIALEALLKYNLTVGFGSSVTAHNVGLNLGFQIYLPSAKARQTIRETKMAK</sequence>
<evidence type="ECO:0000313" key="5">
    <source>
        <dbReference type="Proteomes" id="UP001449657"/>
    </source>
</evidence>
<keyword evidence="1 2" id="KW-0732">Signal</keyword>
<keyword evidence="5" id="KW-1185">Reference proteome</keyword>
<dbReference type="Proteomes" id="UP001449657">
    <property type="component" value="Chromosome"/>
</dbReference>